<evidence type="ECO:0000313" key="12">
    <source>
        <dbReference type="EMBL" id="PPQ63665.1"/>
    </source>
</evidence>
<dbReference type="PANTHER" id="PTHR31169:SF8">
    <property type="entry name" value="ZINC-FINGER DOMAIN OF MONOAMINE-OXIDASE A REPRESSOR R1 PROTEIN"/>
    <property type="match status" value="1"/>
</dbReference>
<keyword evidence="6" id="KW-0832">Ubl conjugation</keyword>
<dbReference type="GO" id="GO:0005737">
    <property type="term" value="C:cytoplasm"/>
    <property type="evidence" value="ECO:0007669"/>
    <property type="project" value="UniProtKB-SubCell"/>
</dbReference>
<evidence type="ECO:0000256" key="1">
    <source>
        <dbReference type="ARBA" id="ARBA00004123"/>
    </source>
</evidence>
<dbReference type="PANTHER" id="PTHR31169">
    <property type="entry name" value="OS05G0300700 PROTEIN"/>
    <property type="match status" value="1"/>
</dbReference>
<protein>
    <recommendedName>
        <fullName evidence="11">Zinc-finger domain-containing protein</fullName>
    </recommendedName>
</protein>
<gene>
    <name evidence="12" type="ORF">CVT24_004550</name>
</gene>
<feature type="region of interest" description="Disordered" evidence="10">
    <location>
        <begin position="215"/>
        <end position="251"/>
    </location>
</feature>
<dbReference type="InParanoid" id="A0A409VDA7"/>
<proteinExistence type="predicted"/>
<feature type="domain" description="Zinc-finger" evidence="11">
    <location>
        <begin position="126"/>
        <end position="220"/>
    </location>
</feature>
<dbReference type="InterPro" id="IPR040221">
    <property type="entry name" value="CDCA7/CDA7L"/>
</dbReference>
<reference evidence="12 13" key="1">
    <citation type="journal article" date="2018" name="Evol. Lett.">
        <title>Horizontal gene cluster transfer increased hallucinogenic mushroom diversity.</title>
        <authorList>
            <person name="Reynolds H.T."/>
            <person name="Vijayakumar V."/>
            <person name="Gluck-Thaler E."/>
            <person name="Korotkin H.B."/>
            <person name="Matheny P.B."/>
            <person name="Slot J.C."/>
        </authorList>
    </citation>
    <scope>NUCLEOTIDE SEQUENCE [LARGE SCALE GENOMIC DNA]</scope>
    <source>
        <strain evidence="12 13">2629</strain>
    </source>
</reference>
<keyword evidence="7" id="KW-0805">Transcription regulation</keyword>
<dbReference type="InterPro" id="IPR018866">
    <property type="entry name" value="Znf-4CXXC_R1"/>
</dbReference>
<keyword evidence="9" id="KW-0539">Nucleus</keyword>
<comment type="caution">
    <text evidence="12">The sequence shown here is derived from an EMBL/GenBank/DDBJ whole genome shotgun (WGS) entry which is preliminary data.</text>
</comment>
<evidence type="ECO:0000256" key="4">
    <source>
        <dbReference type="ARBA" id="ARBA00022499"/>
    </source>
</evidence>
<feature type="region of interest" description="Disordered" evidence="10">
    <location>
        <begin position="477"/>
        <end position="496"/>
    </location>
</feature>
<dbReference type="AlphaFoldDB" id="A0A409VDA7"/>
<feature type="compositionally biased region" description="Polar residues" evidence="10">
    <location>
        <begin position="232"/>
        <end position="243"/>
    </location>
</feature>
<evidence type="ECO:0000256" key="7">
    <source>
        <dbReference type="ARBA" id="ARBA00023015"/>
    </source>
</evidence>
<evidence type="ECO:0000256" key="10">
    <source>
        <dbReference type="SAM" id="MobiDB-lite"/>
    </source>
</evidence>
<evidence type="ECO:0000256" key="6">
    <source>
        <dbReference type="ARBA" id="ARBA00022843"/>
    </source>
</evidence>
<dbReference type="GO" id="GO:0005634">
    <property type="term" value="C:nucleus"/>
    <property type="evidence" value="ECO:0007669"/>
    <property type="project" value="UniProtKB-SubCell"/>
</dbReference>
<name>A0A409VDA7_9AGAR</name>
<evidence type="ECO:0000259" key="11">
    <source>
        <dbReference type="Pfam" id="PF10497"/>
    </source>
</evidence>
<sequence>MSATSNSTSSVQRINRAYVDIQSSSTHILSSISRVSAISPHVASSSKVKENTPFQQPNMLMKQQASPSTSLKRKLSSAQFAEVVITSAPKKSKLSSKTNISGKETAIHSSAERDNATAEFPHGFVYCHQCNKKRDTLKTLHCSSVHVYQPPKSQKIKERSCNNKYCEPCLKNRYDDTPLKSKFSVDGKDFKCPKCRDICNCPRCRKSKGLDATGVLPKTMDTENSKADTNKGTKPSKLKTSSKVPPAKPTKPLPVLRWKRVPVQLSQEEADERIFIREFVMRFSPLFEPTIAKASVEELKHIAGKSNPSEEDVSPKDWVSEMCVRAIILGLLGMLAKTAGPETTKVIRLTIKELRAGGANLNKIWSALQSLRDSMKLPNVVEEKDPVIKLDFPDPLPTPVMLLSNGRNLRSVQNQPDNTTNIIHTTQLIPVVIYLMQASLETPLVREEIELGVKDAKDSVRDSKEAARLEQERWDVERKAMDKAEKSDKAQKDENRIKRQTHKDHITNLDNAVKILAPSYSPRFMPLGTDTDGRIYYALSSGLLEREAADEFLAAAMSNKRQTLKKKSGIPSEEERSELKDWSWFIAVWGKKAPAPRSSKVSPDSDDEAEDDDETADKWWAFWEPEEIRKVALWVSIKAGLDVDDVSTAAAGSASTAAVKVSDPTTDRYQSLVHALKDYATLLEWRIIDQKYRVLK</sequence>
<keyword evidence="3" id="KW-0963">Cytoplasm</keyword>
<evidence type="ECO:0000256" key="8">
    <source>
        <dbReference type="ARBA" id="ARBA00023163"/>
    </source>
</evidence>
<dbReference type="Proteomes" id="UP000284842">
    <property type="component" value="Unassembled WGS sequence"/>
</dbReference>
<dbReference type="Pfam" id="PF10497">
    <property type="entry name" value="zf-4CXXC_R1"/>
    <property type="match status" value="1"/>
</dbReference>
<organism evidence="12 13">
    <name type="scientific">Panaeolus cyanescens</name>
    <dbReference type="NCBI Taxonomy" id="181874"/>
    <lineage>
        <taxon>Eukaryota</taxon>
        <taxon>Fungi</taxon>
        <taxon>Dikarya</taxon>
        <taxon>Basidiomycota</taxon>
        <taxon>Agaricomycotina</taxon>
        <taxon>Agaricomycetes</taxon>
        <taxon>Agaricomycetidae</taxon>
        <taxon>Agaricales</taxon>
        <taxon>Agaricineae</taxon>
        <taxon>Galeropsidaceae</taxon>
        <taxon>Panaeolus</taxon>
    </lineage>
</organism>
<dbReference type="OrthoDB" id="298344at2759"/>
<evidence type="ECO:0000256" key="9">
    <source>
        <dbReference type="ARBA" id="ARBA00023242"/>
    </source>
</evidence>
<evidence type="ECO:0000256" key="3">
    <source>
        <dbReference type="ARBA" id="ARBA00022490"/>
    </source>
</evidence>
<dbReference type="EMBL" id="NHTK01006114">
    <property type="protein sequence ID" value="PPQ63665.1"/>
    <property type="molecule type" value="Genomic_DNA"/>
</dbReference>
<evidence type="ECO:0000313" key="13">
    <source>
        <dbReference type="Proteomes" id="UP000284842"/>
    </source>
</evidence>
<keyword evidence="4" id="KW-1017">Isopeptide bond</keyword>
<evidence type="ECO:0000256" key="2">
    <source>
        <dbReference type="ARBA" id="ARBA00004496"/>
    </source>
</evidence>
<comment type="subcellular location">
    <subcellularLocation>
        <location evidence="2">Cytoplasm</location>
    </subcellularLocation>
    <subcellularLocation>
        <location evidence="1">Nucleus</location>
    </subcellularLocation>
</comment>
<keyword evidence="8" id="KW-0804">Transcription</keyword>
<keyword evidence="13" id="KW-1185">Reference proteome</keyword>
<evidence type="ECO:0000256" key="5">
    <source>
        <dbReference type="ARBA" id="ARBA00022553"/>
    </source>
</evidence>
<keyword evidence="5" id="KW-0597">Phosphoprotein</keyword>
<accession>A0A409VDA7</accession>
<feature type="compositionally biased region" description="Basic and acidic residues" evidence="10">
    <location>
        <begin position="220"/>
        <end position="231"/>
    </location>
</feature>
<dbReference type="GO" id="GO:0006355">
    <property type="term" value="P:regulation of DNA-templated transcription"/>
    <property type="evidence" value="ECO:0007669"/>
    <property type="project" value="InterPro"/>
</dbReference>
<dbReference type="STRING" id="181874.A0A409VDA7"/>